<keyword evidence="4" id="KW-1185">Reference proteome</keyword>
<name>A0A086J4I8_NEMA1</name>
<evidence type="ECO:0000313" key="3">
    <source>
        <dbReference type="EMBL" id="KFG27056.1"/>
    </source>
</evidence>
<keyword evidence="1" id="KW-0812">Transmembrane</keyword>
<dbReference type="RefSeq" id="XP_052905611.1">
    <property type="nucleotide sequence ID" value="XM_053047786.1"/>
</dbReference>
<reference evidence="3 4" key="1">
    <citation type="journal article" date="2014" name="Genome Announc.">
        <title>Genome Sequence of the Microsporidian Species Nematocida sp1 Strain ERTm6 (ATCC PRA-372).</title>
        <authorList>
            <person name="Bakowski M.A."/>
            <person name="Priest M."/>
            <person name="Young S."/>
            <person name="Cuomo C.A."/>
            <person name="Troemel E.R."/>
        </authorList>
    </citation>
    <scope>NUCLEOTIDE SEQUENCE [LARGE SCALE GENOMIC DNA]</scope>
    <source>
        <strain evidence="3 4">ERTm6</strain>
    </source>
</reference>
<organism evidence="3 4">
    <name type="scientific">Nematocida ausubeli (strain ATCC PRA-371 / ERTm2)</name>
    <name type="common">Nematode killer fungus</name>
    <dbReference type="NCBI Taxonomy" id="1913371"/>
    <lineage>
        <taxon>Eukaryota</taxon>
        <taxon>Fungi</taxon>
        <taxon>Fungi incertae sedis</taxon>
        <taxon>Microsporidia</taxon>
        <taxon>Nematocida</taxon>
    </lineage>
</organism>
<evidence type="ECO:0000256" key="2">
    <source>
        <dbReference type="SAM" id="SignalP"/>
    </source>
</evidence>
<keyword evidence="1" id="KW-0472">Membrane</keyword>
<feature type="signal peptide" evidence="2">
    <location>
        <begin position="1"/>
        <end position="17"/>
    </location>
</feature>
<sequence>MKVICLVMLILASVARCYLEQEMSENRFLTTVPLKTFFFMRRLSPYSSKLDRPLPMGAHKRIDSEEKFSPFHSVFVIRKQKSLGEPIHSLSERLEHGRAERMESAESFIKDFLVSHMQHLNSFERPNQFNTEKIYNDIYNKKNYPGHRHSKRPALPSKEILGDEIDAIIANAAKEITPNLEENENENASFKKSIRRTRRDVGKNLKNARSTIEKKVKINWLTILIFVIIGVISGFAGYSLRGRTSTEHYVPLEK</sequence>
<comment type="caution">
    <text evidence="3">The sequence shown here is derived from an EMBL/GenBank/DDBJ whole genome shotgun (WGS) entry which is preliminary data.</text>
</comment>
<accession>A0A086J4I8</accession>
<dbReference type="EMBL" id="AKIJ01000001">
    <property type="protein sequence ID" value="KFG27056.1"/>
    <property type="molecule type" value="Genomic_DNA"/>
</dbReference>
<protein>
    <submittedName>
        <fullName evidence="3">Uncharacterized protein</fullName>
    </submittedName>
</protein>
<dbReference type="HOGENOM" id="CLU_1107385_0_0_1"/>
<keyword evidence="1" id="KW-1133">Transmembrane helix</keyword>
<proteinExistence type="predicted"/>
<dbReference type="AlphaFoldDB" id="A0A086J4I8"/>
<feature type="chain" id="PRO_5001807952" evidence="2">
    <location>
        <begin position="18"/>
        <end position="254"/>
    </location>
</feature>
<evidence type="ECO:0000313" key="4">
    <source>
        <dbReference type="Proteomes" id="UP000054524"/>
    </source>
</evidence>
<dbReference type="Proteomes" id="UP000054524">
    <property type="component" value="Unassembled WGS sequence"/>
</dbReference>
<keyword evidence="2" id="KW-0732">Signal</keyword>
<evidence type="ECO:0000256" key="1">
    <source>
        <dbReference type="SAM" id="Phobius"/>
    </source>
</evidence>
<gene>
    <name evidence="3" type="ORF">NESG_00129</name>
</gene>
<dbReference type="GeneID" id="77675102"/>
<feature type="transmembrane region" description="Helical" evidence="1">
    <location>
        <begin position="218"/>
        <end position="238"/>
    </location>
</feature>